<gene>
    <name evidence="3" type="ORF">V144x_46480</name>
</gene>
<evidence type="ECO:0000256" key="1">
    <source>
        <dbReference type="SAM" id="Coils"/>
    </source>
</evidence>
<dbReference type="AlphaFoldDB" id="A0A517W1M2"/>
<protein>
    <recommendedName>
        <fullName evidence="5">DUF4175 family protein</fullName>
    </recommendedName>
</protein>
<dbReference type="KEGG" id="gaw:V144x_46480"/>
<accession>A0A517W1M2</accession>
<keyword evidence="2" id="KW-0472">Membrane</keyword>
<keyword evidence="2" id="KW-0812">Transmembrane</keyword>
<dbReference type="RefSeq" id="WP_144988374.1">
    <property type="nucleotide sequence ID" value="NZ_CP037920.1"/>
</dbReference>
<feature type="transmembrane region" description="Helical" evidence="2">
    <location>
        <begin position="163"/>
        <end position="180"/>
    </location>
</feature>
<dbReference type="EMBL" id="CP037920">
    <property type="protein sequence ID" value="QDT99138.1"/>
    <property type="molecule type" value="Genomic_DNA"/>
</dbReference>
<proteinExistence type="predicted"/>
<evidence type="ECO:0000313" key="3">
    <source>
        <dbReference type="EMBL" id="QDT99138.1"/>
    </source>
</evidence>
<dbReference type="Proteomes" id="UP000318704">
    <property type="component" value="Chromosome"/>
</dbReference>
<keyword evidence="2" id="KW-1133">Transmembrane helix</keyword>
<name>A0A517W1M2_9PLAN</name>
<organism evidence="3 4">
    <name type="scientific">Gimesia aquarii</name>
    <dbReference type="NCBI Taxonomy" id="2527964"/>
    <lineage>
        <taxon>Bacteria</taxon>
        <taxon>Pseudomonadati</taxon>
        <taxon>Planctomycetota</taxon>
        <taxon>Planctomycetia</taxon>
        <taxon>Planctomycetales</taxon>
        <taxon>Planctomycetaceae</taxon>
        <taxon>Gimesia</taxon>
    </lineage>
</organism>
<evidence type="ECO:0008006" key="5">
    <source>
        <dbReference type="Google" id="ProtNLM"/>
    </source>
</evidence>
<reference evidence="3 4" key="1">
    <citation type="submission" date="2019-03" db="EMBL/GenBank/DDBJ databases">
        <title>Deep-cultivation of Planctomycetes and their phenomic and genomic characterization uncovers novel biology.</title>
        <authorList>
            <person name="Wiegand S."/>
            <person name="Jogler M."/>
            <person name="Boedeker C."/>
            <person name="Pinto D."/>
            <person name="Vollmers J."/>
            <person name="Rivas-Marin E."/>
            <person name="Kohn T."/>
            <person name="Peeters S.H."/>
            <person name="Heuer A."/>
            <person name="Rast P."/>
            <person name="Oberbeckmann S."/>
            <person name="Bunk B."/>
            <person name="Jeske O."/>
            <person name="Meyerdierks A."/>
            <person name="Storesund J.E."/>
            <person name="Kallscheuer N."/>
            <person name="Luecker S."/>
            <person name="Lage O.M."/>
            <person name="Pohl T."/>
            <person name="Merkel B.J."/>
            <person name="Hornburger P."/>
            <person name="Mueller R.-W."/>
            <person name="Bruemmer F."/>
            <person name="Labrenz M."/>
            <person name="Spormann A.M."/>
            <person name="Op den Camp H."/>
            <person name="Overmann J."/>
            <person name="Amann R."/>
            <person name="Jetten M.S.M."/>
            <person name="Mascher T."/>
            <person name="Medema M.H."/>
            <person name="Devos D.P."/>
            <person name="Kaster A.-K."/>
            <person name="Ovreas L."/>
            <person name="Rohde M."/>
            <person name="Galperin M.Y."/>
            <person name="Jogler C."/>
        </authorList>
    </citation>
    <scope>NUCLEOTIDE SEQUENCE [LARGE SCALE GENOMIC DNA]</scope>
    <source>
        <strain evidence="3 4">V144</strain>
    </source>
</reference>
<feature type="coiled-coil region" evidence="1">
    <location>
        <begin position="788"/>
        <end position="815"/>
    </location>
</feature>
<evidence type="ECO:0000256" key="2">
    <source>
        <dbReference type="SAM" id="Phobius"/>
    </source>
</evidence>
<evidence type="ECO:0000313" key="4">
    <source>
        <dbReference type="Proteomes" id="UP000318704"/>
    </source>
</evidence>
<feature type="transmembrane region" description="Helical" evidence="2">
    <location>
        <begin position="68"/>
        <end position="88"/>
    </location>
</feature>
<keyword evidence="1" id="KW-0175">Coiled coil</keyword>
<feature type="transmembrane region" description="Helical" evidence="2">
    <location>
        <begin position="27"/>
        <end position="48"/>
    </location>
</feature>
<feature type="coiled-coil region" evidence="1">
    <location>
        <begin position="621"/>
        <end position="648"/>
    </location>
</feature>
<sequence>MNEPSNSSIPHEITNLLNRLSKKIRRYILLEGTARLLAVIGLIFWFSFIVDWVYFQLSHLELPIWFRASYILISLTTILVLSGSFIFLRLMKRMKRKALALVLEKRFPELNDRLATAIELNEDNRPQNALTQAMLARTVKEVVQGSQQLPLEDVFDKRPLRRAVFGAFALFISILSLAVINQPAMARWAKGYLELRSDYWNRETGLIVKVIAQPGDRIKEFQDLSYKHGLGNDLTLLVETVDSTKAPERVQLTYRMQNGRGGGRTVMSRMGEGRFKHTITDLLDGIQVWVTGNDFTNPEPYVVEVVETPVLDQIQLDCYYPKYTGLNQVDSDTGKLLSDMQNVQGTQIALPINTNFNMISTANKPIIRYSFETDQLKLQLERKTSDPTNALSNFLAWKNSDGTVINQIALNRSQVTQMIDSDGRHFRIPFALITEEKHETSSLKTDSIPKYIPLLADQPIRIYLEDEDGLLVTEPIRLSINGIVDQAPKVDTQLKGIGKSVTRKAMIPLEGIITDDYGIQSAHFDFLVDQEKDFRPRPFRKKPTGKPKEFTLQRSEKNRWERFEVLPLDLKVGQKLSLTVKAKDADNLSGPHQTHGEIYHFEIVTDEALLSLLYSKELNLRKRFEQIYKEVRQTRDDLSQRIEQLQHSQTIKEKQKQGQSAPGWQATLVEISNAVATSADRSLYGTRKNATETASIVESFHDIRAELVNNGVATTQILSRIDDKILQPLTIIHLQDFPDIDQQLGLFRLAIEKEDSPLQEIQTSIELLDAMLVRMQNVLNEMQDLLEFHEAIEMLKNLIEKEKELTEDTKKFRKNKLLDRLKGLGLD</sequence>